<dbReference type="InterPro" id="IPR001466">
    <property type="entry name" value="Beta-lactam-related"/>
</dbReference>
<protein>
    <submittedName>
        <fullName evidence="3">Serine hydrolase domain-containing protein</fullName>
        <ecNumber evidence="3">3.-.-.-</ecNumber>
    </submittedName>
</protein>
<dbReference type="Proteomes" id="UP001606300">
    <property type="component" value="Unassembled WGS sequence"/>
</dbReference>
<dbReference type="Gene3D" id="3.40.710.10">
    <property type="entry name" value="DD-peptidase/beta-lactamase superfamily"/>
    <property type="match status" value="1"/>
</dbReference>
<name>A0ABW7ER55_9BURK</name>
<dbReference type="EMBL" id="JBIGHY010000007">
    <property type="protein sequence ID" value="MFG6415912.1"/>
    <property type="molecule type" value="Genomic_DNA"/>
</dbReference>
<keyword evidence="4" id="KW-1185">Reference proteome</keyword>
<dbReference type="EC" id="3.-.-.-" evidence="3"/>
<dbReference type="InterPro" id="IPR012338">
    <property type="entry name" value="Beta-lactam/transpept-like"/>
</dbReference>
<dbReference type="RefSeq" id="WP_394471981.1">
    <property type="nucleotide sequence ID" value="NZ_JBIGHY010000007.1"/>
</dbReference>
<proteinExistence type="predicted"/>
<sequence length="466" mass="49073">MRTPLTLICLAAAQAVAAAPTPERHAQALLDAMRDAAAVPGMSAAIWQGGRMRWQGSSGWRDVEHQLPVQAGTRFRLASVSKLFAVTMAAQLRAEGKLDADQPVGALLPGLDTAIAALTPRQLAAHLSGMPHYEWRDVTRGHTHHAKARDALVHMKGRELVATPGSRYLYSSWGYTLLGAAAEAAAGQPYLDRLHSRVAPGLDIGPDETGTSATMSGAYEYANGGVQPAPAHDFSYSWGGAGLAASAPALAEWGSRVLQGRVVDAATRDWMWQPTLNNAGQPVTSGNSTLGFGWRLGVDAQGLRIVHHAGSALGARSVLLLWPQADTSVSLLSNVMWTSSIERSAELLSAPFRAPLPDLPPRACPVKTTGFDAELDGAPLQGRARFRVDEDGLCRGELGLPAVLAKVVNQGPQPPADQLVVIGLQGGLARAALASPIGLSDWQAQADGSFRVDGVAGRKLVVRLTP</sequence>
<feature type="signal peptide" evidence="1">
    <location>
        <begin position="1"/>
        <end position="17"/>
    </location>
</feature>
<dbReference type="InterPro" id="IPR050491">
    <property type="entry name" value="AmpC-like"/>
</dbReference>
<feature type="chain" id="PRO_5046952794" evidence="1">
    <location>
        <begin position="18"/>
        <end position="466"/>
    </location>
</feature>
<evidence type="ECO:0000256" key="1">
    <source>
        <dbReference type="SAM" id="SignalP"/>
    </source>
</evidence>
<evidence type="ECO:0000313" key="4">
    <source>
        <dbReference type="Proteomes" id="UP001606300"/>
    </source>
</evidence>
<evidence type="ECO:0000259" key="2">
    <source>
        <dbReference type="Pfam" id="PF00144"/>
    </source>
</evidence>
<evidence type="ECO:0000313" key="3">
    <source>
        <dbReference type="EMBL" id="MFG6415912.1"/>
    </source>
</evidence>
<comment type="caution">
    <text evidence="3">The sequence shown here is derived from an EMBL/GenBank/DDBJ whole genome shotgun (WGS) entry which is preliminary data.</text>
</comment>
<dbReference type="Pfam" id="PF00144">
    <property type="entry name" value="Beta-lactamase"/>
    <property type="match status" value="1"/>
</dbReference>
<dbReference type="PANTHER" id="PTHR46825:SF9">
    <property type="entry name" value="BETA-LACTAMASE-RELATED DOMAIN-CONTAINING PROTEIN"/>
    <property type="match status" value="1"/>
</dbReference>
<keyword evidence="3" id="KW-0378">Hydrolase</keyword>
<feature type="domain" description="Beta-lactamase-related" evidence="2">
    <location>
        <begin position="28"/>
        <end position="336"/>
    </location>
</feature>
<dbReference type="SUPFAM" id="SSF56601">
    <property type="entry name" value="beta-lactamase/transpeptidase-like"/>
    <property type="match status" value="1"/>
</dbReference>
<dbReference type="GO" id="GO:0016787">
    <property type="term" value="F:hydrolase activity"/>
    <property type="evidence" value="ECO:0007669"/>
    <property type="project" value="UniProtKB-KW"/>
</dbReference>
<reference evidence="3 4" key="1">
    <citation type="submission" date="2024-09" db="EMBL/GenBank/DDBJ databases">
        <title>Novel species of the genus Pelomonas and Roseateles isolated from streams.</title>
        <authorList>
            <person name="Lu H."/>
        </authorList>
    </citation>
    <scope>NUCLEOTIDE SEQUENCE [LARGE SCALE GENOMIC DNA]</scope>
    <source>
        <strain evidence="3 4">DC23W</strain>
    </source>
</reference>
<accession>A0ABW7ER55</accession>
<dbReference type="PANTHER" id="PTHR46825">
    <property type="entry name" value="D-ALANYL-D-ALANINE-CARBOXYPEPTIDASE/ENDOPEPTIDASE AMPH"/>
    <property type="match status" value="1"/>
</dbReference>
<gene>
    <name evidence="3" type="ORF">ACG02S_18620</name>
</gene>
<keyword evidence="1" id="KW-0732">Signal</keyword>
<organism evidence="3 4">
    <name type="scientific">Pelomonas dachongensis</name>
    <dbReference type="NCBI Taxonomy" id="3299029"/>
    <lineage>
        <taxon>Bacteria</taxon>
        <taxon>Pseudomonadati</taxon>
        <taxon>Pseudomonadota</taxon>
        <taxon>Betaproteobacteria</taxon>
        <taxon>Burkholderiales</taxon>
        <taxon>Sphaerotilaceae</taxon>
        <taxon>Roseateles</taxon>
    </lineage>
</organism>